<comment type="caution">
    <text evidence="5">The sequence shown here is derived from an EMBL/GenBank/DDBJ whole genome shotgun (WGS) entry which is preliminary data.</text>
</comment>
<protein>
    <recommendedName>
        <fullName evidence="4">DUF6779 domain-containing protein</fullName>
    </recommendedName>
</protein>
<feature type="region of interest" description="Disordered" evidence="2">
    <location>
        <begin position="156"/>
        <end position="208"/>
    </location>
</feature>
<keyword evidence="3" id="KW-0472">Membrane</keyword>
<proteinExistence type="predicted"/>
<dbReference type="InterPro" id="IPR046706">
    <property type="entry name" value="DUF6779"/>
</dbReference>
<organism evidence="5 6">
    <name type="scientific">Mycobacterium kyorinense</name>
    <dbReference type="NCBI Taxonomy" id="487514"/>
    <lineage>
        <taxon>Bacteria</taxon>
        <taxon>Bacillati</taxon>
        <taxon>Actinomycetota</taxon>
        <taxon>Actinomycetes</taxon>
        <taxon>Mycobacteriales</taxon>
        <taxon>Mycobacteriaceae</taxon>
        <taxon>Mycobacterium</taxon>
    </lineage>
</organism>
<dbReference type="OrthoDB" id="4774085at2"/>
<sequence>MTVLSRGARVRRGGRRPGWPLLTALLVLAIGASSALVFTNRVELLKLAVILALWAAVVAAFVSVIYRRQSDVDQARARDLKLVYDLQLDREISARREYELTVESQLRRELASELRAQAADEVAALRAELSALRTNLEILFDAELDNRPALETERKPVRGYSDWEREDESPRDRISRVTSVRAEQTAQRAEDNSIIDVPEEPLAPPPRQSAYVYQAPDAYQASEPYEPPAYRGSHWQQAESRSQQPSSADWTPPESQPRGGWSDAEAQDEPQPRQRARRRYAFQPPPDEPRFEPPPPPPPPQPPQPEEQRPAWSSPVEEPAPQTAASDWQPVGAEGRWLPPGVPGSNWASGSRHDSSTVADDSAVREPTLAAPPPAERRGRHSSPGQPVAAQPGEVESGWEFGESDRRARARHSAEAAADTGRTPPHGQPAPAMSPPPQPAARHRGADSSSDSEGLHTGGQSVAELLARLQASPSGGGRRRRRED</sequence>
<evidence type="ECO:0000313" key="6">
    <source>
        <dbReference type="Proteomes" id="UP000093592"/>
    </source>
</evidence>
<feature type="compositionally biased region" description="Pro residues" evidence="2">
    <location>
        <begin position="292"/>
        <end position="305"/>
    </location>
</feature>
<name>A0A1A2Z374_9MYCO</name>
<feature type="compositionally biased region" description="Pro residues" evidence="2">
    <location>
        <begin position="426"/>
        <end position="439"/>
    </location>
</feature>
<feature type="coiled-coil region" evidence="1">
    <location>
        <begin position="108"/>
        <end position="142"/>
    </location>
</feature>
<dbReference type="EMBL" id="LZKJ01000132">
    <property type="protein sequence ID" value="OBI44720.1"/>
    <property type="molecule type" value="Genomic_DNA"/>
</dbReference>
<evidence type="ECO:0000256" key="1">
    <source>
        <dbReference type="SAM" id="Coils"/>
    </source>
</evidence>
<feature type="compositionally biased region" description="Polar residues" evidence="2">
    <location>
        <begin position="234"/>
        <end position="249"/>
    </location>
</feature>
<dbReference type="AlphaFoldDB" id="A0A1A2Z374"/>
<evidence type="ECO:0000256" key="3">
    <source>
        <dbReference type="SAM" id="Phobius"/>
    </source>
</evidence>
<feature type="transmembrane region" description="Helical" evidence="3">
    <location>
        <begin position="21"/>
        <end position="38"/>
    </location>
</feature>
<keyword evidence="1" id="KW-0175">Coiled coil</keyword>
<dbReference type="Pfam" id="PF20570">
    <property type="entry name" value="DUF6779"/>
    <property type="match status" value="1"/>
</dbReference>
<dbReference type="RefSeq" id="WP_065015115.1">
    <property type="nucleotide sequence ID" value="NZ_LZKJ01000132.1"/>
</dbReference>
<evidence type="ECO:0000256" key="2">
    <source>
        <dbReference type="SAM" id="MobiDB-lite"/>
    </source>
</evidence>
<evidence type="ECO:0000313" key="5">
    <source>
        <dbReference type="EMBL" id="OBI44720.1"/>
    </source>
</evidence>
<keyword evidence="3" id="KW-0812">Transmembrane</keyword>
<feature type="region of interest" description="Disordered" evidence="2">
    <location>
        <begin position="222"/>
        <end position="484"/>
    </location>
</feature>
<feature type="domain" description="DUF6779" evidence="4">
    <location>
        <begin position="45"/>
        <end position="150"/>
    </location>
</feature>
<feature type="compositionally biased region" description="Polar residues" evidence="2">
    <location>
        <begin position="176"/>
        <end position="187"/>
    </location>
</feature>
<dbReference type="Proteomes" id="UP000093592">
    <property type="component" value="Unassembled WGS sequence"/>
</dbReference>
<evidence type="ECO:0000259" key="4">
    <source>
        <dbReference type="Pfam" id="PF20570"/>
    </source>
</evidence>
<feature type="transmembrane region" description="Helical" evidence="3">
    <location>
        <begin position="44"/>
        <end position="66"/>
    </location>
</feature>
<reference evidence="6" key="1">
    <citation type="submission" date="2016-06" db="EMBL/GenBank/DDBJ databases">
        <authorList>
            <person name="Sutton G."/>
            <person name="Brinkac L."/>
            <person name="Sanka R."/>
            <person name="Adams M."/>
            <person name="Lau E."/>
            <person name="Sam S."/>
            <person name="Sreng N."/>
            <person name="Him V."/>
            <person name="Kerleguer A."/>
            <person name="Cheng S."/>
        </authorList>
    </citation>
    <scope>NUCLEOTIDE SEQUENCE [LARGE SCALE GENOMIC DNA]</scope>
    <source>
        <strain evidence="6">E861</strain>
    </source>
</reference>
<gene>
    <name evidence="5" type="ORF">A5707_02610</name>
</gene>
<keyword evidence="3" id="KW-1133">Transmembrane helix</keyword>
<accession>A0A1A2Z374</accession>